<dbReference type="EMBL" id="RBUQ01000042">
    <property type="protein sequence ID" value="RMV42563.1"/>
    <property type="molecule type" value="Genomic_DNA"/>
</dbReference>
<evidence type="ECO:0000313" key="1">
    <source>
        <dbReference type="EMBL" id="RMV42563.1"/>
    </source>
</evidence>
<dbReference type="Proteomes" id="UP000271631">
    <property type="component" value="Unassembled WGS sequence"/>
</dbReference>
<evidence type="ECO:0000313" key="2">
    <source>
        <dbReference type="Proteomes" id="UP000271631"/>
    </source>
</evidence>
<name>A0A0N0WU68_PSEYM</name>
<comment type="caution">
    <text evidence="1">The sequence shown here is derived from an EMBL/GenBank/DDBJ whole genome shotgun (WGS) entry which is preliminary data.</text>
</comment>
<accession>A0A0N0WU68</accession>
<reference evidence="1 2" key="1">
    <citation type="submission" date="2018-08" db="EMBL/GenBank/DDBJ databases">
        <title>Recombination of ecologically and evolutionarily significant loci maintains genetic cohesion in the Pseudomonas syringae species complex.</title>
        <authorList>
            <person name="Dillon M."/>
            <person name="Thakur S."/>
            <person name="Almeida R.N.D."/>
            <person name="Weir B.S."/>
            <person name="Guttman D.S."/>
        </authorList>
    </citation>
    <scope>NUCLEOTIDE SEQUENCE [LARGE SCALE GENOMIC DNA]</scope>
    <source>
        <strain evidence="1 2">ICMP 11281</strain>
    </source>
</reference>
<dbReference type="AlphaFoldDB" id="A0A0N0WU68"/>
<proteinExistence type="predicted"/>
<sequence>MVRNGVSKMAQEPDTSRVLEPCKDTGEIVFKQTVHRFADY</sequence>
<protein>
    <submittedName>
        <fullName evidence="1">Uncharacterized protein</fullName>
    </submittedName>
</protein>
<organism evidence="1 2">
    <name type="scientific">Pseudomonas syringae pv. maculicola</name>
    <dbReference type="NCBI Taxonomy" id="59511"/>
    <lineage>
        <taxon>Bacteria</taxon>
        <taxon>Pseudomonadati</taxon>
        <taxon>Pseudomonadota</taxon>
        <taxon>Gammaproteobacteria</taxon>
        <taxon>Pseudomonadales</taxon>
        <taxon>Pseudomonadaceae</taxon>
        <taxon>Pseudomonas</taxon>
    </lineage>
</organism>
<gene>
    <name evidence="1" type="ORF">ALP13_102143</name>
</gene>